<dbReference type="GO" id="GO:0016020">
    <property type="term" value="C:membrane"/>
    <property type="evidence" value="ECO:0007669"/>
    <property type="project" value="UniProtKB-SubCell"/>
</dbReference>
<dbReference type="PANTHER" id="PTHR46561:SF11">
    <property type="entry name" value="SERPENTINE RECEPTOR CLASS ALPHA_BETA-14"/>
    <property type="match status" value="1"/>
</dbReference>
<dbReference type="InterPro" id="IPR053286">
    <property type="entry name" value="Nematode_rcpt-like_srab"/>
</dbReference>
<proteinExistence type="predicted"/>
<keyword evidence="6" id="KW-1185">Reference proteome</keyword>
<evidence type="ECO:0000313" key="7">
    <source>
        <dbReference type="WBParaSite" id="jg13800"/>
    </source>
</evidence>
<keyword evidence="3 5" id="KW-1133">Transmembrane helix</keyword>
<evidence type="ECO:0000256" key="4">
    <source>
        <dbReference type="ARBA" id="ARBA00023136"/>
    </source>
</evidence>
<keyword evidence="2 5" id="KW-0812">Transmembrane</keyword>
<dbReference type="InterPro" id="IPR019408">
    <property type="entry name" value="7TM_GPCR_serpentine_rcpt_Srab"/>
</dbReference>
<feature type="transmembrane region" description="Helical" evidence="5">
    <location>
        <begin position="56"/>
        <end position="82"/>
    </location>
</feature>
<feature type="transmembrane region" description="Helical" evidence="5">
    <location>
        <begin position="24"/>
        <end position="44"/>
    </location>
</feature>
<dbReference type="AlphaFoldDB" id="A0A915CXS5"/>
<feature type="transmembrane region" description="Helical" evidence="5">
    <location>
        <begin position="142"/>
        <end position="167"/>
    </location>
</feature>
<protein>
    <submittedName>
        <fullName evidence="7">G-protein coupled receptors family 1 profile domain-containing protein</fullName>
    </submittedName>
</protein>
<name>A0A915CXS5_9BILA</name>
<dbReference type="WBParaSite" id="jg13800">
    <property type="protein sequence ID" value="jg13800"/>
    <property type="gene ID" value="jg13800"/>
</dbReference>
<accession>A0A915CXS5</accession>
<dbReference type="Gene3D" id="1.20.1070.10">
    <property type="entry name" value="Rhodopsin 7-helix transmembrane proteins"/>
    <property type="match status" value="1"/>
</dbReference>
<evidence type="ECO:0000256" key="1">
    <source>
        <dbReference type="ARBA" id="ARBA00004141"/>
    </source>
</evidence>
<comment type="subcellular location">
    <subcellularLocation>
        <location evidence="1">Membrane</location>
        <topology evidence="1">Multi-pass membrane protein</topology>
    </subcellularLocation>
</comment>
<sequence length="329" mass="37625">MSDLNDCFAAELLAKQILPDLGDILQIFYSLGTLLVLIICVYKYKQHKIPIHPNFLLIAANLILLYIYHSVGSIAICIRYQFVIRYYTDPCEILTPVWLNVLLLSTQYIYTQAFVLSHFALTTERIRATIALKTYETQGLCYSIFCLTIVWTLTLLTTAAIIITACFDPAFSKPLIHTTFTTSSNSSYLIALNFILLFIVICTAILDYIIIVKNRNNKKRGSAYDLNKRYQINENVVTMRLILPLDIAFALFFSIYMASTLVLRSARSSLTPGQFYSIFNIASSLLHLHSLVSLLIYLYYTKIIKSRVLMVNPEKQAAIYFVHLRSQWA</sequence>
<evidence type="ECO:0000256" key="2">
    <source>
        <dbReference type="ARBA" id="ARBA00022692"/>
    </source>
</evidence>
<feature type="transmembrane region" description="Helical" evidence="5">
    <location>
        <begin position="237"/>
        <end position="258"/>
    </location>
</feature>
<organism evidence="6 7">
    <name type="scientific">Ditylenchus dipsaci</name>
    <dbReference type="NCBI Taxonomy" id="166011"/>
    <lineage>
        <taxon>Eukaryota</taxon>
        <taxon>Metazoa</taxon>
        <taxon>Ecdysozoa</taxon>
        <taxon>Nematoda</taxon>
        <taxon>Chromadorea</taxon>
        <taxon>Rhabditida</taxon>
        <taxon>Tylenchina</taxon>
        <taxon>Tylenchomorpha</taxon>
        <taxon>Sphaerularioidea</taxon>
        <taxon>Anguinidae</taxon>
        <taxon>Anguininae</taxon>
        <taxon>Ditylenchus</taxon>
    </lineage>
</organism>
<feature type="transmembrane region" description="Helical" evidence="5">
    <location>
        <begin position="97"/>
        <end position="121"/>
    </location>
</feature>
<dbReference type="Pfam" id="PF10292">
    <property type="entry name" value="7TM_GPCR_Srab"/>
    <property type="match status" value="1"/>
</dbReference>
<evidence type="ECO:0000313" key="6">
    <source>
        <dbReference type="Proteomes" id="UP000887574"/>
    </source>
</evidence>
<feature type="transmembrane region" description="Helical" evidence="5">
    <location>
        <begin position="278"/>
        <end position="300"/>
    </location>
</feature>
<reference evidence="7" key="1">
    <citation type="submission" date="2022-11" db="UniProtKB">
        <authorList>
            <consortium name="WormBaseParasite"/>
        </authorList>
    </citation>
    <scope>IDENTIFICATION</scope>
</reference>
<feature type="transmembrane region" description="Helical" evidence="5">
    <location>
        <begin position="187"/>
        <end position="210"/>
    </location>
</feature>
<keyword evidence="4 5" id="KW-0472">Membrane</keyword>
<evidence type="ECO:0000256" key="5">
    <source>
        <dbReference type="SAM" id="Phobius"/>
    </source>
</evidence>
<dbReference type="PANTHER" id="PTHR46561">
    <property type="entry name" value="SERPENTINE RECEPTOR, CLASS AB (CLASS A-LIKE)-RELATED"/>
    <property type="match status" value="1"/>
</dbReference>
<dbReference type="Proteomes" id="UP000887574">
    <property type="component" value="Unplaced"/>
</dbReference>
<evidence type="ECO:0000256" key="3">
    <source>
        <dbReference type="ARBA" id="ARBA00022989"/>
    </source>
</evidence>